<dbReference type="Gene3D" id="2.160.20.80">
    <property type="entry name" value="E3 ubiquitin-protein ligase SopA"/>
    <property type="match status" value="1"/>
</dbReference>
<evidence type="ECO:0000313" key="3">
    <source>
        <dbReference type="Proteomes" id="UP001329915"/>
    </source>
</evidence>
<dbReference type="InterPro" id="IPR001646">
    <property type="entry name" value="5peptide_repeat"/>
</dbReference>
<dbReference type="EMBL" id="CP121694">
    <property type="protein sequence ID" value="WRO21677.1"/>
    <property type="molecule type" value="Genomic_DNA"/>
</dbReference>
<keyword evidence="1" id="KW-0677">Repeat</keyword>
<organism evidence="2 3">
    <name type="scientific">Metallumcola ferriviriculae</name>
    <dbReference type="NCBI Taxonomy" id="3039180"/>
    <lineage>
        <taxon>Bacteria</taxon>
        <taxon>Bacillati</taxon>
        <taxon>Bacillota</taxon>
        <taxon>Clostridia</taxon>
        <taxon>Neomoorellales</taxon>
        <taxon>Desulfitibacteraceae</taxon>
        <taxon>Metallumcola</taxon>
    </lineage>
</organism>
<keyword evidence="3" id="KW-1185">Reference proteome</keyword>
<dbReference type="RefSeq" id="WP_366924508.1">
    <property type="nucleotide sequence ID" value="NZ_CP121694.1"/>
</dbReference>
<gene>
    <name evidence="2" type="ORF">MFMK1_001487</name>
</gene>
<dbReference type="Pfam" id="PF00805">
    <property type="entry name" value="Pentapeptide"/>
    <property type="match status" value="2"/>
</dbReference>
<dbReference type="Proteomes" id="UP001329915">
    <property type="component" value="Chromosome"/>
</dbReference>
<dbReference type="AlphaFoldDB" id="A0AAU0UMT3"/>
<reference evidence="2 3" key="1">
    <citation type="submission" date="2023-04" db="EMBL/GenBank/DDBJ databases">
        <authorList>
            <person name="Hsu D."/>
        </authorList>
    </citation>
    <scope>NUCLEOTIDE SEQUENCE [LARGE SCALE GENOMIC DNA]</scope>
    <source>
        <strain evidence="2 3">MK1</strain>
    </source>
</reference>
<accession>A0AAU0UMT3</accession>
<proteinExistence type="predicted"/>
<dbReference type="PANTHER" id="PTHR47485:SF1">
    <property type="entry name" value="THYLAKOID LUMENAL 17.4 KDA PROTEIN, CHLOROPLASTIC"/>
    <property type="match status" value="1"/>
</dbReference>
<protein>
    <submittedName>
        <fullName evidence="2">Pentapeptide repeat-containing protein</fullName>
    </submittedName>
</protein>
<evidence type="ECO:0000256" key="1">
    <source>
        <dbReference type="ARBA" id="ARBA00022737"/>
    </source>
</evidence>
<sequence>MQEKLMKYLDGVFAPYKDLYAVKELKEELYVDLQERLNDFRNQGYDDEAAYSMTIDSIGDIDEILESIIDKTRDAGPSEKKSDKGTIRESITDKIKGLRQTVKRDMSMSNLQGSDLKGVKVQDGKFNCSSLNGSDFSGSDLTNSSFKYSDLRNAIFDGADLTGAKIIASALKDASFKNCVLNNTVFNSSDLSGVCFDDQTLIGTVFKNTGLAGTSFKNAILRDVIFKTDVKKTVFDGATMDKLTYALLKGSNANLTNVMVI</sequence>
<dbReference type="SUPFAM" id="SSF141571">
    <property type="entry name" value="Pentapeptide repeat-like"/>
    <property type="match status" value="1"/>
</dbReference>
<name>A0AAU0UMT3_9FIRM</name>
<dbReference type="KEGG" id="dbc:MFMK1_001487"/>
<dbReference type="PANTHER" id="PTHR47485">
    <property type="entry name" value="THYLAKOID LUMENAL 17.4 KDA PROTEIN, CHLOROPLASTIC"/>
    <property type="match status" value="1"/>
</dbReference>
<evidence type="ECO:0000313" key="2">
    <source>
        <dbReference type="EMBL" id="WRO21677.1"/>
    </source>
</evidence>